<dbReference type="PANTHER" id="PTHR20863">
    <property type="entry name" value="ACYL CARRIER PROTEIN"/>
    <property type="match status" value="1"/>
</dbReference>
<evidence type="ECO:0000256" key="4">
    <source>
        <dbReference type="ARBA" id="ARBA00022516"/>
    </source>
</evidence>
<dbReference type="NCBIfam" id="NF002150">
    <property type="entry name" value="PRK00982.1-4"/>
    <property type="match status" value="1"/>
</dbReference>
<keyword evidence="3 9" id="KW-0596">Phosphopantetheine</keyword>
<dbReference type="UniPathway" id="UPA00360"/>
<dbReference type="FunFam" id="1.10.1200.10:FF:000003">
    <property type="entry name" value="Acyl carrier protein"/>
    <property type="match status" value="1"/>
</dbReference>
<dbReference type="HAMAP" id="MF_01217">
    <property type="entry name" value="Acyl_carrier"/>
    <property type="match status" value="1"/>
</dbReference>
<evidence type="ECO:0000256" key="10">
    <source>
        <dbReference type="NCBIfam" id="TIGR00517"/>
    </source>
</evidence>
<dbReference type="GO" id="GO:0005829">
    <property type="term" value="C:cytosol"/>
    <property type="evidence" value="ECO:0007669"/>
    <property type="project" value="TreeGrafter"/>
</dbReference>
<keyword evidence="5 9" id="KW-0597">Phosphoprotein</keyword>
<feature type="domain" description="Carrier" evidence="12">
    <location>
        <begin position="1"/>
        <end position="76"/>
    </location>
</feature>
<evidence type="ECO:0000256" key="3">
    <source>
        <dbReference type="ARBA" id="ARBA00022450"/>
    </source>
</evidence>
<dbReference type="PROSITE" id="PS00012">
    <property type="entry name" value="PHOSPHOPANTETHEINE"/>
    <property type="match status" value="1"/>
</dbReference>
<dbReference type="EMBL" id="CACVAR010000408">
    <property type="protein sequence ID" value="CAA6826612.1"/>
    <property type="molecule type" value="Genomic_DNA"/>
</dbReference>
<dbReference type="GO" id="GO:0009245">
    <property type="term" value="P:lipid A biosynthetic process"/>
    <property type="evidence" value="ECO:0007669"/>
    <property type="project" value="TreeGrafter"/>
</dbReference>
<organism evidence="13">
    <name type="scientific">uncultured Sulfurovum sp</name>
    <dbReference type="NCBI Taxonomy" id="269237"/>
    <lineage>
        <taxon>Bacteria</taxon>
        <taxon>Pseudomonadati</taxon>
        <taxon>Campylobacterota</taxon>
        <taxon>Epsilonproteobacteria</taxon>
        <taxon>Campylobacterales</taxon>
        <taxon>Sulfurovaceae</taxon>
        <taxon>Sulfurovum</taxon>
        <taxon>environmental samples</taxon>
    </lineage>
</organism>
<dbReference type="Gene3D" id="1.10.1200.10">
    <property type="entry name" value="ACP-like"/>
    <property type="match status" value="1"/>
</dbReference>
<comment type="PTM">
    <text evidence="11">4'-phosphopantetheine is transferred from CoA to a specific serine of apo-ACP by acpS.</text>
</comment>
<evidence type="ECO:0000313" key="13">
    <source>
        <dbReference type="EMBL" id="CAA6826612.1"/>
    </source>
</evidence>
<comment type="PTM">
    <text evidence="9">4'-phosphopantetheine is transferred from CoA to a specific serine of apo-ACP by AcpS. This modification is essential for activity because fatty acids are bound in thioester linkage to the sulfhydryl of the prosthetic group.</text>
</comment>
<dbReference type="NCBIfam" id="TIGR00517">
    <property type="entry name" value="acyl_carrier"/>
    <property type="match status" value="1"/>
</dbReference>
<name>A0A6S6U126_9BACT</name>
<keyword evidence="6 9" id="KW-0276">Fatty acid metabolism</keyword>
<feature type="modified residue" description="O-(pantetheine 4'-phosphoryl)serine" evidence="9">
    <location>
        <position position="36"/>
    </location>
</feature>
<evidence type="ECO:0000256" key="7">
    <source>
        <dbReference type="ARBA" id="ARBA00023098"/>
    </source>
</evidence>
<dbReference type="GO" id="GO:0000036">
    <property type="term" value="F:acyl carrier activity"/>
    <property type="evidence" value="ECO:0007669"/>
    <property type="project" value="UniProtKB-UniRule"/>
</dbReference>
<keyword evidence="9" id="KW-0963">Cytoplasm</keyword>
<dbReference type="UniPathway" id="UPA00094"/>
<comment type="pathway">
    <text evidence="1 9 11">Lipid metabolism; fatty acid biosynthesis.</text>
</comment>
<dbReference type="AlphaFoldDB" id="A0A6S6U126"/>
<reference evidence="13" key="1">
    <citation type="submission" date="2020-01" db="EMBL/GenBank/DDBJ databases">
        <authorList>
            <person name="Meier V. D."/>
            <person name="Meier V D."/>
        </authorList>
    </citation>
    <scope>NUCLEOTIDE SEQUENCE</scope>
    <source>
        <strain evidence="13">HLG_WM_MAG_03</strain>
    </source>
</reference>
<dbReference type="GO" id="GO:0016020">
    <property type="term" value="C:membrane"/>
    <property type="evidence" value="ECO:0007669"/>
    <property type="project" value="GOC"/>
</dbReference>
<comment type="function">
    <text evidence="9 11">Carrier of the growing fatty acid chain in fatty acid biosynthesis.</text>
</comment>
<keyword evidence="8 9" id="KW-0275">Fatty acid biosynthesis</keyword>
<evidence type="ECO:0000256" key="2">
    <source>
        <dbReference type="ARBA" id="ARBA00010930"/>
    </source>
</evidence>
<proteinExistence type="inferred from homology"/>
<evidence type="ECO:0000256" key="1">
    <source>
        <dbReference type="ARBA" id="ARBA00005194"/>
    </source>
</evidence>
<dbReference type="InterPro" id="IPR006162">
    <property type="entry name" value="Ppantetheine_attach_site"/>
</dbReference>
<dbReference type="NCBIfam" id="NF002151">
    <property type="entry name" value="PRK00982.1-5"/>
    <property type="match status" value="1"/>
</dbReference>
<dbReference type="NCBIfam" id="NF002148">
    <property type="entry name" value="PRK00982.1-2"/>
    <property type="match status" value="1"/>
</dbReference>
<dbReference type="NCBIfam" id="NF002149">
    <property type="entry name" value="PRK00982.1-3"/>
    <property type="match status" value="1"/>
</dbReference>
<dbReference type="InterPro" id="IPR036736">
    <property type="entry name" value="ACP-like_sf"/>
</dbReference>
<dbReference type="PANTHER" id="PTHR20863:SF76">
    <property type="entry name" value="CARRIER DOMAIN-CONTAINING PROTEIN"/>
    <property type="match status" value="1"/>
</dbReference>
<dbReference type="GO" id="GO:0000035">
    <property type="term" value="F:acyl binding"/>
    <property type="evidence" value="ECO:0007669"/>
    <property type="project" value="TreeGrafter"/>
</dbReference>
<keyword evidence="7 9" id="KW-0443">Lipid metabolism</keyword>
<dbReference type="PROSITE" id="PS50075">
    <property type="entry name" value="CARRIER"/>
    <property type="match status" value="1"/>
</dbReference>
<sequence>MALFDEVKEVVVEQLSVNADEVKEESKFVEDLGADSLDVVELVMALEEKFEIEIPDEDAEKIATVSDAIQFIENIQA</sequence>
<keyword evidence="4 9" id="KW-0444">Lipid biosynthesis</keyword>
<evidence type="ECO:0000256" key="11">
    <source>
        <dbReference type="RuleBase" id="RU003545"/>
    </source>
</evidence>
<comment type="similarity">
    <text evidence="2 9">Belongs to the acyl carrier protein (ACP) family.</text>
</comment>
<dbReference type="InterPro" id="IPR009081">
    <property type="entry name" value="PP-bd_ACP"/>
</dbReference>
<dbReference type="InterPro" id="IPR003231">
    <property type="entry name" value="ACP"/>
</dbReference>
<dbReference type="Pfam" id="PF00550">
    <property type="entry name" value="PP-binding"/>
    <property type="match status" value="1"/>
</dbReference>
<evidence type="ECO:0000256" key="6">
    <source>
        <dbReference type="ARBA" id="ARBA00022832"/>
    </source>
</evidence>
<evidence type="ECO:0000256" key="5">
    <source>
        <dbReference type="ARBA" id="ARBA00022553"/>
    </source>
</evidence>
<evidence type="ECO:0000259" key="12">
    <source>
        <dbReference type="PROSITE" id="PS50075"/>
    </source>
</evidence>
<evidence type="ECO:0000256" key="9">
    <source>
        <dbReference type="HAMAP-Rule" id="MF_01217"/>
    </source>
</evidence>
<dbReference type="GO" id="GO:0036104">
    <property type="term" value="P:Kdo2-lipid A biosynthetic process"/>
    <property type="evidence" value="ECO:0007669"/>
    <property type="project" value="UniProtKB-UniPathway"/>
</dbReference>
<evidence type="ECO:0000256" key="8">
    <source>
        <dbReference type="ARBA" id="ARBA00023160"/>
    </source>
</evidence>
<dbReference type="SUPFAM" id="SSF47336">
    <property type="entry name" value="ACP-like"/>
    <property type="match status" value="1"/>
</dbReference>
<protein>
    <recommendedName>
        <fullName evidence="9 10">Acyl carrier protein</fullName>
        <shortName evidence="9">ACP</shortName>
    </recommendedName>
</protein>
<accession>A0A6S6U126</accession>
<comment type="subcellular location">
    <subcellularLocation>
        <location evidence="9">Cytoplasm</location>
    </subcellularLocation>
</comment>
<gene>
    <name evidence="9" type="primary">acpP</name>
    <name evidence="13" type="ORF">HELGO_WM26668</name>
</gene>